<comment type="subcellular location">
    <subcellularLocation>
        <location evidence="3">Cytoplasm</location>
    </subcellularLocation>
</comment>
<reference evidence="7" key="1">
    <citation type="journal article" date="2014" name="Int. J. Syst. Evol. Microbiol.">
        <title>Complete genome sequence of Corynebacterium casei LMG S-19264T (=DSM 44701T), isolated from a smear-ripened cheese.</title>
        <authorList>
            <consortium name="US DOE Joint Genome Institute (JGI-PGF)"/>
            <person name="Walter F."/>
            <person name="Albersmeier A."/>
            <person name="Kalinowski J."/>
            <person name="Ruckert C."/>
        </authorList>
    </citation>
    <scope>NUCLEOTIDE SEQUENCE</scope>
    <source>
        <strain evidence="7">CGMCC 4.7306</strain>
    </source>
</reference>
<accession>A0A917SAC4</accession>
<dbReference type="Gene3D" id="3.30.300.70">
    <property type="entry name" value="RimP-like superfamily, N-terminal"/>
    <property type="match status" value="1"/>
</dbReference>
<dbReference type="InterPro" id="IPR028998">
    <property type="entry name" value="RimP_C"/>
</dbReference>
<feature type="region of interest" description="Disordered" evidence="4">
    <location>
        <begin position="149"/>
        <end position="168"/>
    </location>
</feature>
<organism evidence="7 8">
    <name type="scientific">Microlunatus endophyticus</name>
    <dbReference type="NCBI Taxonomy" id="1716077"/>
    <lineage>
        <taxon>Bacteria</taxon>
        <taxon>Bacillati</taxon>
        <taxon>Actinomycetota</taxon>
        <taxon>Actinomycetes</taxon>
        <taxon>Propionibacteriales</taxon>
        <taxon>Propionibacteriaceae</taxon>
        <taxon>Microlunatus</taxon>
    </lineage>
</organism>
<evidence type="ECO:0000256" key="2">
    <source>
        <dbReference type="ARBA" id="ARBA00022517"/>
    </source>
</evidence>
<proteinExistence type="inferred from homology"/>
<dbReference type="AlphaFoldDB" id="A0A917SAC4"/>
<protein>
    <recommendedName>
        <fullName evidence="3">Ribosome maturation factor RimP</fullName>
    </recommendedName>
</protein>
<dbReference type="RefSeq" id="WP_188895948.1">
    <property type="nucleotide sequence ID" value="NZ_BMMZ01000006.1"/>
</dbReference>
<dbReference type="HAMAP" id="MF_01077">
    <property type="entry name" value="RimP"/>
    <property type="match status" value="1"/>
</dbReference>
<evidence type="ECO:0000256" key="1">
    <source>
        <dbReference type="ARBA" id="ARBA00022490"/>
    </source>
</evidence>
<dbReference type="Pfam" id="PF02576">
    <property type="entry name" value="RimP_N"/>
    <property type="match status" value="1"/>
</dbReference>
<dbReference type="PANTHER" id="PTHR33867">
    <property type="entry name" value="RIBOSOME MATURATION FACTOR RIMP"/>
    <property type="match status" value="1"/>
</dbReference>
<comment type="caution">
    <text evidence="7">The sequence shown here is derived from an EMBL/GenBank/DDBJ whole genome shotgun (WGS) entry which is preliminary data.</text>
</comment>
<keyword evidence="2 3" id="KW-0690">Ribosome biogenesis</keyword>
<dbReference type="EMBL" id="BMMZ01000006">
    <property type="protein sequence ID" value="GGL67661.1"/>
    <property type="molecule type" value="Genomic_DNA"/>
</dbReference>
<evidence type="ECO:0000256" key="4">
    <source>
        <dbReference type="SAM" id="MobiDB-lite"/>
    </source>
</evidence>
<dbReference type="PANTHER" id="PTHR33867:SF1">
    <property type="entry name" value="RIBOSOME MATURATION FACTOR RIMP"/>
    <property type="match status" value="1"/>
</dbReference>
<comment type="similarity">
    <text evidence="3">Belongs to the RimP family.</text>
</comment>
<reference evidence="7" key="2">
    <citation type="submission" date="2020-09" db="EMBL/GenBank/DDBJ databases">
        <authorList>
            <person name="Sun Q."/>
            <person name="Zhou Y."/>
        </authorList>
    </citation>
    <scope>NUCLEOTIDE SEQUENCE</scope>
    <source>
        <strain evidence="7">CGMCC 4.7306</strain>
    </source>
</reference>
<evidence type="ECO:0000259" key="6">
    <source>
        <dbReference type="Pfam" id="PF17384"/>
    </source>
</evidence>
<evidence type="ECO:0000313" key="7">
    <source>
        <dbReference type="EMBL" id="GGL67661.1"/>
    </source>
</evidence>
<dbReference type="NCBIfam" id="NF000930">
    <property type="entry name" value="PRK00092.2-2"/>
    <property type="match status" value="1"/>
</dbReference>
<dbReference type="SUPFAM" id="SSF75420">
    <property type="entry name" value="YhbC-like, N-terminal domain"/>
    <property type="match status" value="1"/>
</dbReference>
<dbReference type="GO" id="GO:0005829">
    <property type="term" value="C:cytosol"/>
    <property type="evidence" value="ECO:0007669"/>
    <property type="project" value="TreeGrafter"/>
</dbReference>
<feature type="domain" description="Ribosome maturation factor RimP N-terminal" evidence="5">
    <location>
        <begin position="10"/>
        <end position="85"/>
    </location>
</feature>
<dbReference type="GO" id="GO:0000028">
    <property type="term" value="P:ribosomal small subunit assembly"/>
    <property type="evidence" value="ECO:0007669"/>
    <property type="project" value="TreeGrafter"/>
</dbReference>
<keyword evidence="8" id="KW-1185">Reference proteome</keyword>
<comment type="function">
    <text evidence="3">Required for maturation of 30S ribosomal subunits.</text>
</comment>
<dbReference type="SUPFAM" id="SSF74942">
    <property type="entry name" value="YhbC-like, C-terminal domain"/>
    <property type="match status" value="1"/>
</dbReference>
<dbReference type="Proteomes" id="UP000613840">
    <property type="component" value="Unassembled WGS sequence"/>
</dbReference>
<name>A0A917SAC4_9ACTN</name>
<dbReference type="Pfam" id="PF17384">
    <property type="entry name" value="DUF150_C"/>
    <property type="match status" value="1"/>
</dbReference>
<dbReference type="InterPro" id="IPR003728">
    <property type="entry name" value="Ribosome_maturation_RimP"/>
</dbReference>
<dbReference type="InterPro" id="IPR035956">
    <property type="entry name" value="RimP_N_sf"/>
</dbReference>
<feature type="domain" description="Ribosome maturation factor RimP C-terminal" evidence="6">
    <location>
        <begin position="89"/>
        <end position="149"/>
    </location>
</feature>
<evidence type="ECO:0000313" key="8">
    <source>
        <dbReference type="Proteomes" id="UP000613840"/>
    </source>
</evidence>
<keyword evidence="1 3" id="KW-0963">Cytoplasm</keyword>
<dbReference type="CDD" id="cd01734">
    <property type="entry name" value="YlxS_C"/>
    <property type="match status" value="1"/>
</dbReference>
<evidence type="ECO:0000256" key="3">
    <source>
        <dbReference type="HAMAP-Rule" id="MF_01077"/>
    </source>
</evidence>
<dbReference type="InterPro" id="IPR036847">
    <property type="entry name" value="RimP_C_sf"/>
</dbReference>
<sequence length="168" mass="17831">MKAEQIAAVVEPVIAQFGLDLDAVEIKPAGRRSVVRVVVDGDGPDGTGPSLDDIAEATKAVSGALDSSEETGAGPYTLEVTSRGVSRPLTLPRHWRHNVGRLVTVTLTEGDPVTGRIIESDDEKVSLDVDGTARPITYSEIRKALVQVELNRPKSNGPGRNDPAGREN</sequence>
<dbReference type="GO" id="GO:0006412">
    <property type="term" value="P:translation"/>
    <property type="evidence" value="ECO:0007669"/>
    <property type="project" value="TreeGrafter"/>
</dbReference>
<dbReference type="InterPro" id="IPR028989">
    <property type="entry name" value="RimP_N"/>
</dbReference>
<gene>
    <name evidence="3 7" type="primary">rimP</name>
    <name evidence="7" type="ORF">GCM10011575_27680</name>
</gene>
<evidence type="ECO:0000259" key="5">
    <source>
        <dbReference type="Pfam" id="PF02576"/>
    </source>
</evidence>